<reference evidence="15" key="1">
    <citation type="journal article" date="2019" name="Int. J. Syst. Evol. Microbiol.">
        <title>The Global Catalogue of Microorganisms (GCM) 10K type strain sequencing project: providing services to taxonomists for standard genome sequencing and annotation.</title>
        <authorList>
            <consortium name="The Broad Institute Genomics Platform"/>
            <consortium name="The Broad Institute Genome Sequencing Center for Infectious Disease"/>
            <person name="Wu L."/>
            <person name="Ma J."/>
        </authorList>
    </citation>
    <scope>NUCLEOTIDE SEQUENCE [LARGE SCALE GENOMIC DNA]</scope>
    <source>
        <strain evidence="15">CGMCC 4.7106</strain>
    </source>
</reference>
<evidence type="ECO:0000256" key="4">
    <source>
        <dbReference type="ARBA" id="ARBA00022692"/>
    </source>
</evidence>
<keyword evidence="11" id="KW-0275">Fatty acid biosynthesis</keyword>
<feature type="domain" description="Fatty acid desaturase" evidence="13">
    <location>
        <begin position="60"/>
        <end position="270"/>
    </location>
</feature>
<evidence type="ECO:0000256" key="5">
    <source>
        <dbReference type="ARBA" id="ARBA00022832"/>
    </source>
</evidence>
<comment type="caution">
    <text evidence="14">The sequence shown here is derived from an EMBL/GenBank/DDBJ whole genome shotgun (WGS) entry which is preliminary data.</text>
</comment>
<protein>
    <submittedName>
        <fullName evidence="14">Acyl-CoA desaturase</fullName>
    </submittedName>
</protein>
<comment type="subcellular location">
    <subcellularLocation>
        <location evidence="1">Membrane</location>
        <topology evidence="1">Multi-pass membrane protein</topology>
    </subcellularLocation>
</comment>
<keyword evidence="3" id="KW-0444">Lipid biosynthesis</keyword>
<evidence type="ECO:0000256" key="9">
    <source>
        <dbReference type="ARBA" id="ARBA00023098"/>
    </source>
</evidence>
<keyword evidence="5" id="KW-0276">Fatty acid metabolism</keyword>
<evidence type="ECO:0000256" key="6">
    <source>
        <dbReference type="ARBA" id="ARBA00022989"/>
    </source>
</evidence>
<feature type="transmembrane region" description="Helical" evidence="12">
    <location>
        <begin position="44"/>
        <end position="72"/>
    </location>
</feature>
<keyword evidence="8" id="KW-0408">Iron</keyword>
<keyword evidence="15" id="KW-1185">Reference proteome</keyword>
<keyword evidence="7" id="KW-0560">Oxidoreductase</keyword>
<name>A0ABW5D3Q4_9BACT</name>
<proteinExistence type="inferred from homology"/>
<feature type="transmembrane region" description="Helical" evidence="12">
    <location>
        <begin position="176"/>
        <end position="195"/>
    </location>
</feature>
<evidence type="ECO:0000256" key="11">
    <source>
        <dbReference type="ARBA" id="ARBA00023160"/>
    </source>
</evidence>
<keyword evidence="9" id="KW-0443">Lipid metabolism</keyword>
<dbReference type="Pfam" id="PF00487">
    <property type="entry name" value="FA_desaturase"/>
    <property type="match status" value="1"/>
</dbReference>
<comment type="similarity">
    <text evidence="2">Belongs to the fatty acid desaturase type 2 family.</text>
</comment>
<dbReference type="RefSeq" id="WP_386818348.1">
    <property type="nucleotide sequence ID" value="NZ_JBHUIT010000002.1"/>
</dbReference>
<evidence type="ECO:0000256" key="12">
    <source>
        <dbReference type="SAM" id="Phobius"/>
    </source>
</evidence>
<gene>
    <name evidence="14" type="ORF">ACFSSA_03305</name>
</gene>
<organism evidence="14 15">
    <name type="scientific">Luteolibacter algae</name>
    <dbReference type="NCBI Taxonomy" id="454151"/>
    <lineage>
        <taxon>Bacteria</taxon>
        <taxon>Pseudomonadati</taxon>
        <taxon>Verrucomicrobiota</taxon>
        <taxon>Verrucomicrobiia</taxon>
        <taxon>Verrucomicrobiales</taxon>
        <taxon>Verrucomicrobiaceae</taxon>
        <taxon>Luteolibacter</taxon>
    </lineage>
</organism>
<feature type="transmembrane region" description="Helical" evidence="12">
    <location>
        <begin position="207"/>
        <end position="229"/>
    </location>
</feature>
<dbReference type="InterPro" id="IPR015876">
    <property type="entry name" value="Acyl-CoA_DS"/>
</dbReference>
<dbReference type="PRINTS" id="PR00075">
    <property type="entry name" value="FACDDSATRASE"/>
</dbReference>
<evidence type="ECO:0000259" key="13">
    <source>
        <dbReference type="Pfam" id="PF00487"/>
    </source>
</evidence>
<keyword evidence="10 12" id="KW-0472">Membrane</keyword>
<keyword evidence="4 12" id="KW-0812">Transmembrane</keyword>
<dbReference type="Proteomes" id="UP001597375">
    <property type="component" value="Unassembled WGS sequence"/>
</dbReference>
<evidence type="ECO:0000256" key="7">
    <source>
        <dbReference type="ARBA" id="ARBA00023002"/>
    </source>
</evidence>
<dbReference type="EMBL" id="JBHUIT010000002">
    <property type="protein sequence ID" value="MFD2255692.1"/>
    <property type="molecule type" value="Genomic_DNA"/>
</dbReference>
<evidence type="ECO:0000256" key="3">
    <source>
        <dbReference type="ARBA" id="ARBA00022516"/>
    </source>
</evidence>
<evidence type="ECO:0000256" key="10">
    <source>
        <dbReference type="ARBA" id="ARBA00023136"/>
    </source>
</evidence>
<dbReference type="CDD" id="cd03505">
    <property type="entry name" value="Delta9-FADS-like"/>
    <property type="match status" value="1"/>
</dbReference>
<evidence type="ECO:0000313" key="14">
    <source>
        <dbReference type="EMBL" id="MFD2255692.1"/>
    </source>
</evidence>
<accession>A0ABW5D3Q4</accession>
<evidence type="ECO:0000256" key="8">
    <source>
        <dbReference type="ARBA" id="ARBA00023004"/>
    </source>
</evidence>
<evidence type="ECO:0000256" key="1">
    <source>
        <dbReference type="ARBA" id="ARBA00004141"/>
    </source>
</evidence>
<evidence type="ECO:0000313" key="15">
    <source>
        <dbReference type="Proteomes" id="UP001597375"/>
    </source>
</evidence>
<dbReference type="PANTHER" id="PTHR11351">
    <property type="entry name" value="ACYL-COA DESATURASE"/>
    <property type="match status" value="1"/>
</dbReference>
<evidence type="ECO:0000256" key="2">
    <source>
        <dbReference type="ARBA" id="ARBA00008749"/>
    </source>
</evidence>
<sequence>MLARARAFTSLLGHWWDSDYRAPGSPDPTTLPDKVDWQRTLPFIFLHVGCLAVIWVGLSPVAVAAAVFLYFLRMFAITGVYHRYFSHRTYKTSRGFQLILAILGNTSMQRGSLWWAANHRHHHKHSDEKDDIHSPRISGFWWSHIGWLTSKRNFPTNYKAIPDLVKFPELVFLNRFDQLVPIVYGIIILAIGWTLERFAPSLETTMWQFFIWTFFISTTLLLHGTLFINSLAHVWGKKRFITEDDSRNNFFLAIITLGEGWHNNHHRYPHSTRQGFLPHEIDPTYYLLKVLSKMKLVWDLRPVPKAIIDEAKNLPSAK</sequence>
<dbReference type="InterPro" id="IPR005804">
    <property type="entry name" value="FA_desaturase_dom"/>
</dbReference>
<keyword evidence="6 12" id="KW-1133">Transmembrane helix</keyword>
<dbReference type="PANTHER" id="PTHR11351:SF31">
    <property type="entry name" value="DESATURASE 1, ISOFORM A-RELATED"/>
    <property type="match status" value="1"/>
</dbReference>